<dbReference type="SUPFAM" id="SSF103473">
    <property type="entry name" value="MFS general substrate transporter"/>
    <property type="match status" value="1"/>
</dbReference>
<feature type="domain" description="Major facilitator superfamily (MFS) profile" evidence="6">
    <location>
        <begin position="45"/>
        <end position="432"/>
    </location>
</feature>
<dbReference type="PROSITE" id="PS00216">
    <property type="entry name" value="SUGAR_TRANSPORT_1"/>
    <property type="match status" value="1"/>
</dbReference>
<feature type="transmembrane region" description="Helical" evidence="5">
    <location>
        <begin position="45"/>
        <end position="69"/>
    </location>
</feature>
<feature type="transmembrane region" description="Helical" evidence="5">
    <location>
        <begin position="342"/>
        <end position="364"/>
    </location>
</feature>
<dbReference type="InterPro" id="IPR005829">
    <property type="entry name" value="Sugar_transporter_CS"/>
</dbReference>
<sequence>MLLPNPVKQNYDEEIETQRATNDIHIGGVNGKNTKHWDTAHEFKAMVLLVLGWGLVGVDRFMIMPIFPVMAKELALNYKDIGVIAGALSLAWGASAFFTGRLTDLIGTKKVLVASLIVFSLLAGVSGLATGLVGLVIIRAMIGIAEGGYAPAGQIATLQVSRPDRQGRNMGIQQMALPLLGMALAPLFVVQLLHAGLSWRWVFALVMIPGLLVAALMAKVLRAKSDEAIEHTAIHDHADHKWFDVFNYRNVPLQIVMVMGWMSCEMSMAAMMSSYLTDYLHLELVQMGFVLSAIGFGAAAGAVVLATLSDYWGRKPVTFIFGIVDLCAVVLLKNCGPDQTSLFLYLFLVLFCSQGLITIGICLITSESVPAKLIGASNGITIGICEIFGGGIVPILSGFIAHKIGIENFFYLPMGGCILGIMVCLFLQETAPRIVAAREAAARALAS</sequence>
<keyword evidence="8" id="KW-1185">Reference proteome</keyword>
<dbReference type="PANTHER" id="PTHR23508:SF10">
    <property type="entry name" value="CARBOXYLIC ACID TRANSPORTER PROTEIN HOMOLOG"/>
    <property type="match status" value="1"/>
</dbReference>
<keyword evidence="2 5" id="KW-0812">Transmembrane</keyword>
<comment type="caution">
    <text evidence="7">The sequence shown here is derived from an EMBL/GenBank/DDBJ whole genome shotgun (WGS) entry which is preliminary data.</text>
</comment>
<feature type="transmembrane region" description="Helical" evidence="5">
    <location>
        <begin position="175"/>
        <end position="193"/>
    </location>
</feature>
<accession>A0A916J5E8</accession>
<dbReference type="GO" id="GO:0005886">
    <property type="term" value="C:plasma membrane"/>
    <property type="evidence" value="ECO:0007669"/>
    <property type="project" value="TreeGrafter"/>
</dbReference>
<feature type="transmembrane region" description="Helical" evidence="5">
    <location>
        <begin position="376"/>
        <end position="397"/>
    </location>
</feature>
<evidence type="ECO:0000256" key="4">
    <source>
        <dbReference type="ARBA" id="ARBA00023136"/>
    </source>
</evidence>
<name>A0A916J5E8_9PROT</name>
<dbReference type="Gene3D" id="1.20.1250.20">
    <property type="entry name" value="MFS general substrate transporter like domains"/>
    <property type="match status" value="2"/>
</dbReference>
<feature type="transmembrane region" description="Helical" evidence="5">
    <location>
        <begin position="409"/>
        <end position="428"/>
    </location>
</feature>
<keyword evidence="4 5" id="KW-0472">Membrane</keyword>
<dbReference type="Proteomes" id="UP000742786">
    <property type="component" value="Unassembled WGS sequence"/>
</dbReference>
<feature type="transmembrane region" description="Helical" evidence="5">
    <location>
        <begin position="111"/>
        <end position="138"/>
    </location>
</feature>
<dbReference type="PROSITE" id="PS50850">
    <property type="entry name" value="MFS"/>
    <property type="match status" value="1"/>
</dbReference>
<feature type="transmembrane region" description="Helical" evidence="5">
    <location>
        <begin position="199"/>
        <end position="218"/>
    </location>
</feature>
<comment type="subcellular location">
    <subcellularLocation>
        <location evidence="1">Membrane</location>
        <topology evidence="1">Multi-pass membrane protein</topology>
    </subcellularLocation>
</comment>
<proteinExistence type="predicted"/>
<reference evidence="7" key="1">
    <citation type="submission" date="2021-04" db="EMBL/GenBank/DDBJ databases">
        <authorList>
            <person name="Hornung B."/>
        </authorList>
    </citation>
    <scope>NUCLEOTIDE SEQUENCE</scope>
    <source>
        <strain evidence="7">G5G6</strain>
    </source>
</reference>
<evidence type="ECO:0000313" key="7">
    <source>
        <dbReference type="EMBL" id="CAG4882769.1"/>
    </source>
</evidence>
<dbReference type="GO" id="GO:0046943">
    <property type="term" value="F:carboxylic acid transmembrane transporter activity"/>
    <property type="evidence" value="ECO:0007669"/>
    <property type="project" value="TreeGrafter"/>
</dbReference>
<evidence type="ECO:0000313" key="8">
    <source>
        <dbReference type="Proteomes" id="UP000742786"/>
    </source>
</evidence>
<dbReference type="RefSeq" id="WP_220634811.1">
    <property type="nucleotide sequence ID" value="NZ_CAJQUM010000001.1"/>
</dbReference>
<evidence type="ECO:0000259" key="6">
    <source>
        <dbReference type="PROSITE" id="PS50850"/>
    </source>
</evidence>
<dbReference type="PANTHER" id="PTHR23508">
    <property type="entry name" value="CARBOXYLIC ACID TRANSPORTER PROTEIN HOMOLOG"/>
    <property type="match status" value="1"/>
</dbReference>
<dbReference type="InterPro" id="IPR011701">
    <property type="entry name" value="MFS"/>
</dbReference>
<feature type="transmembrane region" description="Helical" evidence="5">
    <location>
        <begin position="284"/>
        <end position="305"/>
    </location>
</feature>
<dbReference type="Pfam" id="PF07690">
    <property type="entry name" value="MFS_1"/>
    <property type="match status" value="1"/>
</dbReference>
<evidence type="ECO:0000256" key="5">
    <source>
        <dbReference type="SAM" id="Phobius"/>
    </source>
</evidence>
<gene>
    <name evidence="7" type="ORF">GTOL_10651</name>
</gene>
<feature type="transmembrane region" description="Helical" evidence="5">
    <location>
        <begin position="81"/>
        <end position="99"/>
    </location>
</feature>
<evidence type="ECO:0000256" key="3">
    <source>
        <dbReference type="ARBA" id="ARBA00022989"/>
    </source>
</evidence>
<dbReference type="InterPro" id="IPR020846">
    <property type="entry name" value="MFS_dom"/>
</dbReference>
<feature type="transmembrane region" description="Helical" evidence="5">
    <location>
        <begin position="251"/>
        <end position="272"/>
    </location>
</feature>
<evidence type="ECO:0000256" key="1">
    <source>
        <dbReference type="ARBA" id="ARBA00004141"/>
    </source>
</evidence>
<dbReference type="AlphaFoldDB" id="A0A916J5E8"/>
<keyword evidence="3 5" id="KW-1133">Transmembrane helix</keyword>
<dbReference type="InterPro" id="IPR036259">
    <property type="entry name" value="MFS_trans_sf"/>
</dbReference>
<evidence type="ECO:0000256" key="2">
    <source>
        <dbReference type="ARBA" id="ARBA00022692"/>
    </source>
</evidence>
<feature type="transmembrane region" description="Helical" evidence="5">
    <location>
        <begin position="317"/>
        <end position="336"/>
    </location>
</feature>
<dbReference type="EMBL" id="CAJQUM010000001">
    <property type="protein sequence ID" value="CAG4882769.1"/>
    <property type="molecule type" value="Genomic_DNA"/>
</dbReference>
<protein>
    <submittedName>
        <fullName evidence="7">MFS family arabinose efflux permease</fullName>
    </submittedName>
</protein>
<organism evidence="7 8">
    <name type="scientific">Georgfuchsia toluolica</name>
    <dbReference type="NCBI Taxonomy" id="424218"/>
    <lineage>
        <taxon>Bacteria</taxon>
        <taxon>Pseudomonadati</taxon>
        <taxon>Pseudomonadota</taxon>
        <taxon>Betaproteobacteria</taxon>
        <taxon>Nitrosomonadales</taxon>
        <taxon>Sterolibacteriaceae</taxon>
        <taxon>Georgfuchsia</taxon>
    </lineage>
</organism>